<feature type="transmembrane region" description="Helical" evidence="1">
    <location>
        <begin position="183"/>
        <end position="205"/>
    </location>
</feature>
<dbReference type="AlphaFoldDB" id="A0A645AN07"/>
<protein>
    <submittedName>
        <fullName evidence="2">Uncharacterized protein</fullName>
    </submittedName>
</protein>
<feature type="transmembrane region" description="Helical" evidence="1">
    <location>
        <begin position="84"/>
        <end position="104"/>
    </location>
</feature>
<name>A0A645AN07_9ZZZZ</name>
<dbReference type="InterPro" id="IPR047928">
    <property type="entry name" value="Perm_prefix_1"/>
</dbReference>
<evidence type="ECO:0000313" key="2">
    <source>
        <dbReference type="EMBL" id="MPM54148.1"/>
    </source>
</evidence>
<sequence length="209" mass="23154">MNEKLRRYIDDLFANAPSTVRAVELKEELFQNLTDKYNDLIAEGKSEEAAYNIAIASIGDVDSLISGLSGTKSAEGQASKKRSAIITAIAIALYILCPVPVIWLQHEGGVVLLFIFVAVATALLIYNGVTRERYVKADDTMVEEFKEWKQNGKQKNKAVDAIVGSFWLIAVCVYIVVSFMTGAWHITWIIFLIAAAVSSMIRGLFMLKQ</sequence>
<keyword evidence="1" id="KW-0472">Membrane</keyword>
<accession>A0A645AN07</accession>
<keyword evidence="1" id="KW-1133">Transmembrane helix</keyword>
<feature type="transmembrane region" description="Helical" evidence="1">
    <location>
        <begin position="158"/>
        <end position="177"/>
    </location>
</feature>
<dbReference type="EMBL" id="VSSQ01014671">
    <property type="protein sequence ID" value="MPM54148.1"/>
    <property type="molecule type" value="Genomic_DNA"/>
</dbReference>
<proteinExistence type="predicted"/>
<comment type="caution">
    <text evidence="2">The sequence shown here is derived from an EMBL/GenBank/DDBJ whole genome shotgun (WGS) entry which is preliminary data.</text>
</comment>
<feature type="transmembrane region" description="Helical" evidence="1">
    <location>
        <begin position="110"/>
        <end position="129"/>
    </location>
</feature>
<organism evidence="2">
    <name type="scientific">bioreactor metagenome</name>
    <dbReference type="NCBI Taxonomy" id="1076179"/>
    <lineage>
        <taxon>unclassified sequences</taxon>
        <taxon>metagenomes</taxon>
        <taxon>ecological metagenomes</taxon>
    </lineage>
</organism>
<keyword evidence="1" id="KW-0812">Transmembrane</keyword>
<evidence type="ECO:0000256" key="1">
    <source>
        <dbReference type="SAM" id="Phobius"/>
    </source>
</evidence>
<dbReference type="NCBIfam" id="NF038403">
    <property type="entry name" value="perm_prefix_1"/>
    <property type="match status" value="1"/>
</dbReference>
<reference evidence="2" key="1">
    <citation type="submission" date="2019-08" db="EMBL/GenBank/DDBJ databases">
        <authorList>
            <person name="Kucharzyk K."/>
            <person name="Murdoch R.W."/>
            <person name="Higgins S."/>
            <person name="Loffler F."/>
        </authorList>
    </citation>
    <scope>NUCLEOTIDE SEQUENCE</scope>
</reference>
<gene>
    <name evidence="2" type="ORF">SDC9_100921</name>
</gene>